<proteinExistence type="predicted"/>
<comment type="caution">
    <text evidence="1">The sequence shown here is derived from an EMBL/GenBank/DDBJ whole genome shotgun (WGS) entry which is preliminary data.</text>
</comment>
<sequence>MTETKTLFDRPLSHTGDPETSYIAADRMIKSGALSLQEQGVYNDIRRYIIDAHHKDFTPKELAHWQIGDEAENYHRIERRLSGLYHKGKIARLNTIGEVYQENKGQKLMKRNGCAVWAVI</sequence>
<reference evidence="1" key="1">
    <citation type="journal article" date="2015" name="Nature">
        <title>Complex archaea that bridge the gap between prokaryotes and eukaryotes.</title>
        <authorList>
            <person name="Spang A."/>
            <person name="Saw J.H."/>
            <person name="Jorgensen S.L."/>
            <person name="Zaremba-Niedzwiedzka K."/>
            <person name="Martijn J."/>
            <person name="Lind A.E."/>
            <person name="van Eijk R."/>
            <person name="Schleper C."/>
            <person name="Guy L."/>
            <person name="Ettema T.J."/>
        </authorList>
    </citation>
    <scope>NUCLEOTIDE SEQUENCE</scope>
</reference>
<protein>
    <submittedName>
        <fullName evidence="1">Uncharacterized protein</fullName>
    </submittedName>
</protein>
<evidence type="ECO:0000313" key="1">
    <source>
        <dbReference type="EMBL" id="KKN71378.1"/>
    </source>
</evidence>
<dbReference type="AlphaFoldDB" id="A0A0F9W012"/>
<dbReference type="EMBL" id="LAZR01000384">
    <property type="protein sequence ID" value="KKN71378.1"/>
    <property type="molecule type" value="Genomic_DNA"/>
</dbReference>
<accession>A0A0F9W012</accession>
<gene>
    <name evidence="1" type="ORF">LCGC14_0421000</name>
</gene>
<name>A0A0F9W012_9ZZZZ</name>
<organism evidence="1">
    <name type="scientific">marine sediment metagenome</name>
    <dbReference type="NCBI Taxonomy" id="412755"/>
    <lineage>
        <taxon>unclassified sequences</taxon>
        <taxon>metagenomes</taxon>
        <taxon>ecological metagenomes</taxon>
    </lineage>
</organism>